<dbReference type="Proteomes" id="UP000237631">
    <property type="component" value="Unassembled WGS sequence"/>
</dbReference>
<dbReference type="AlphaFoldDB" id="A0A2S6CNT9"/>
<proteinExistence type="predicted"/>
<dbReference type="OrthoDB" id="10589896at2759"/>
<organism evidence="2 3">
    <name type="scientific">Cercospora berteroae</name>
    <dbReference type="NCBI Taxonomy" id="357750"/>
    <lineage>
        <taxon>Eukaryota</taxon>
        <taxon>Fungi</taxon>
        <taxon>Dikarya</taxon>
        <taxon>Ascomycota</taxon>
        <taxon>Pezizomycotina</taxon>
        <taxon>Dothideomycetes</taxon>
        <taxon>Dothideomycetidae</taxon>
        <taxon>Mycosphaerellales</taxon>
        <taxon>Mycosphaerellaceae</taxon>
        <taxon>Cercospora</taxon>
    </lineage>
</organism>
<name>A0A2S6CNT9_9PEZI</name>
<evidence type="ECO:0000313" key="2">
    <source>
        <dbReference type="EMBL" id="PPJ61377.1"/>
    </source>
</evidence>
<feature type="region of interest" description="Disordered" evidence="1">
    <location>
        <begin position="306"/>
        <end position="370"/>
    </location>
</feature>
<reference evidence="3" key="1">
    <citation type="journal article" date="2017" name="bioRxiv">
        <title>Conservation of a gene cluster reveals novel cercosporin biosynthetic mechanisms and extends production to the genus Colletotrichum.</title>
        <authorList>
            <person name="de Jonge R."/>
            <person name="Ebert M.K."/>
            <person name="Huitt-Roehl C.R."/>
            <person name="Pal P."/>
            <person name="Suttle J.C."/>
            <person name="Spanner R.E."/>
            <person name="Neubauer J.D."/>
            <person name="Jurick W.M.II."/>
            <person name="Stott K.A."/>
            <person name="Secor G.A."/>
            <person name="Thomma B.P.H.J."/>
            <person name="Van de Peer Y."/>
            <person name="Townsend C.A."/>
            <person name="Bolton M.D."/>
        </authorList>
    </citation>
    <scope>NUCLEOTIDE SEQUENCE [LARGE SCALE GENOMIC DNA]</scope>
    <source>
        <strain evidence="3">CBS538.71</strain>
    </source>
</reference>
<accession>A0A2S6CNT9</accession>
<dbReference type="EMBL" id="PNEN01000021">
    <property type="protein sequence ID" value="PPJ61377.1"/>
    <property type="molecule type" value="Genomic_DNA"/>
</dbReference>
<feature type="region of interest" description="Disordered" evidence="1">
    <location>
        <begin position="92"/>
        <end position="139"/>
    </location>
</feature>
<comment type="caution">
    <text evidence="2">The sequence shown here is derived from an EMBL/GenBank/DDBJ whole genome shotgun (WGS) entry which is preliminary data.</text>
</comment>
<evidence type="ECO:0000313" key="3">
    <source>
        <dbReference type="Proteomes" id="UP000237631"/>
    </source>
</evidence>
<feature type="compositionally biased region" description="Low complexity" evidence="1">
    <location>
        <begin position="108"/>
        <end position="122"/>
    </location>
</feature>
<protein>
    <submittedName>
        <fullName evidence="2">Uncharacterized protein</fullName>
    </submittedName>
</protein>
<feature type="compositionally biased region" description="Acidic residues" evidence="1">
    <location>
        <begin position="361"/>
        <end position="370"/>
    </location>
</feature>
<keyword evidence="3" id="KW-1185">Reference proteome</keyword>
<evidence type="ECO:0000256" key="1">
    <source>
        <dbReference type="SAM" id="MobiDB-lite"/>
    </source>
</evidence>
<sequence>MRDADIADLFPSDIKPYQVQWEQATKLWREILDHPRIYVSKDSDCRARASKINYTIAERQLRDGKQRVDFKVPWEEMLVLLPEDFLKRLHGGGAYEEPSPGPEEAVSGGFADVDANGGAANGTHSSRTGAIPELARDDMKPTPRKGIYRCELKPNYVMYEGKERRIGGLRDCGRTIRGVRVPMWQVLVQITDDDAEFCVWHIVASSKLGPRVAERYLEKGEKRVVGNMRGTARDIGDISTFNWGGIAFIPHETDYRRPVTFIFGSFGEVNEFDESATFWDRSLLGKHFNQAFVDGRIDLLLGKTNAGPYPTPRKARNQNVNKPAGRDKSNDTDSESEEGSNFEGTNRGKSTKDALHQPSASEDDGDSTEAEYQEFLKFKARRRKAAKK</sequence>
<gene>
    <name evidence="2" type="ORF">CBER1_11946</name>
</gene>